<organism evidence="2 3">
    <name type="scientific">Thermomonas brevis</name>
    <dbReference type="NCBI Taxonomy" id="215691"/>
    <lineage>
        <taxon>Bacteria</taxon>
        <taxon>Pseudomonadati</taxon>
        <taxon>Pseudomonadota</taxon>
        <taxon>Gammaproteobacteria</taxon>
        <taxon>Lysobacterales</taxon>
        <taxon>Lysobacteraceae</taxon>
        <taxon>Thermomonas</taxon>
    </lineage>
</organism>
<reference evidence="2 3" key="1">
    <citation type="submission" date="2020-08" db="EMBL/GenBank/DDBJ databases">
        <title>Genome sequence of Thermomonas brevis KACC 16975T.</title>
        <authorList>
            <person name="Hyun D.-W."/>
            <person name="Bae J.-W."/>
        </authorList>
    </citation>
    <scope>NUCLEOTIDE SEQUENCE [LARGE SCALE GENOMIC DNA]</scope>
    <source>
        <strain evidence="2 3">KACC 16975</strain>
    </source>
</reference>
<dbReference type="Proteomes" id="UP000515977">
    <property type="component" value="Chromosome"/>
</dbReference>
<gene>
    <name evidence="2" type="ORF">H9L17_00675</name>
</gene>
<sequence>MAPGKESDRITHSVITERAVKGAAGVTARTTMRHHQRRPTGGAAILQVAKRIPDVHPDFPSQPCSGSRSMTEQGLLGPGLRTFFRIAEKWQISHAQQCFLLGCQDQQALDSLLDGDFAEMPRDVLVRISYFLGIYKALHTIFPNEHQADSWMIRPNSAPLFAGRSAINFVAEEGVDGLAALRKYLDEQLG</sequence>
<evidence type="ECO:0000313" key="3">
    <source>
        <dbReference type="Proteomes" id="UP000515977"/>
    </source>
</evidence>
<evidence type="ECO:0000313" key="2">
    <source>
        <dbReference type="EMBL" id="QNN46744.1"/>
    </source>
</evidence>
<name>A0A7G9QTR9_9GAMM</name>
<dbReference type="KEGG" id="tbv:H9L17_00675"/>
<dbReference type="Pfam" id="PF09722">
    <property type="entry name" value="Xre_MbcA_ParS_C"/>
    <property type="match status" value="1"/>
</dbReference>
<dbReference type="InterPro" id="IPR024467">
    <property type="entry name" value="Xre/MbcA/ParS-like_toxin-bd"/>
</dbReference>
<feature type="domain" description="Antitoxin Xre/MbcA/ParS-like toxin-binding" evidence="1">
    <location>
        <begin position="137"/>
        <end position="186"/>
    </location>
</feature>
<proteinExistence type="predicted"/>
<dbReference type="AlphaFoldDB" id="A0A7G9QTR9"/>
<protein>
    <submittedName>
        <fullName evidence="2">DUF2384 domain-containing protein</fullName>
    </submittedName>
</protein>
<evidence type="ECO:0000259" key="1">
    <source>
        <dbReference type="Pfam" id="PF09722"/>
    </source>
</evidence>
<dbReference type="RefSeq" id="WP_187570507.1">
    <property type="nucleotide sequence ID" value="NZ_CP060711.1"/>
</dbReference>
<keyword evidence="3" id="KW-1185">Reference proteome</keyword>
<accession>A0A7G9QTR9</accession>
<dbReference type="EMBL" id="CP060711">
    <property type="protein sequence ID" value="QNN46744.1"/>
    <property type="molecule type" value="Genomic_DNA"/>
</dbReference>